<dbReference type="InterPro" id="IPR010294">
    <property type="entry name" value="ADAMTS_spacer1"/>
</dbReference>
<dbReference type="Pfam" id="PF05986">
    <property type="entry name" value="ADAMTS_spacer1"/>
    <property type="match status" value="1"/>
</dbReference>
<dbReference type="EMBL" id="JAHRIO010050004">
    <property type="protein sequence ID" value="MEQ2173782.1"/>
    <property type="molecule type" value="Genomic_DNA"/>
</dbReference>
<sequence>MEAGDRGVNGPTAPGPVEQELSLQRGNEVGCDFGIDSNAVEDRCGVCLGDNTSCETVYRTYNEQEGFGYVDVGVIPEGARDILVKEAEEAGNFLALRSVGSDEYFLNGNFIIQWNGEYEAGGTTFYYERSGNMENLTAPGPTNQPVMLQVGSSFHRNG</sequence>
<accession>A0ABV0NQT4</accession>
<dbReference type="GO" id="GO:0008237">
    <property type="term" value="F:metallopeptidase activity"/>
    <property type="evidence" value="ECO:0007669"/>
    <property type="project" value="UniProtKB-KW"/>
</dbReference>
<keyword evidence="4" id="KW-0482">Metalloprotease</keyword>
<protein>
    <submittedName>
        <fullName evidence="4">A disintegrin and metalloproteinase with thrombospondin motifs 7</fullName>
    </submittedName>
</protein>
<dbReference type="InterPro" id="IPR050439">
    <property type="entry name" value="ADAMTS_ADAMTS-like"/>
</dbReference>
<keyword evidence="4" id="KW-0645">Protease</keyword>
<dbReference type="PANTHER" id="PTHR13723:SF189">
    <property type="entry name" value="A DISINTEGRIN AND METALLOPROTEINASE WITH THROMBOSPONDIN MOTIFS 12"/>
    <property type="match status" value="1"/>
</dbReference>
<evidence type="ECO:0000256" key="1">
    <source>
        <dbReference type="ARBA" id="ARBA00004613"/>
    </source>
</evidence>
<dbReference type="PANTHER" id="PTHR13723">
    <property type="entry name" value="ADAMTS A DISINTEGRIN AND METALLOPROTEASE WITH THROMBOSPONDIN MOTIFS PROTEASE"/>
    <property type="match status" value="1"/>
</dbReference>
<proteinExistence type="predicted"/>
<evidence type="ECO:0000313" key="4">
    <source>
        <dbReference type="EMBL" id="MEQ2173782.1"/>
    </source>
</evidence>
<evidence type="ECO:0000259" key="3">
    <source>
        <dbReference type="Pfam" id="PF05986"/>
    </source>
</evidence>
<keyword evidence="5" id="KW-1185">Reference proteome</keyword>
<evidence type="ECO:0000256" key="2">
    <source>
        <dbReference type="ARBA" id="ARBA00022525"/>
    </source>
</evidence>
<dbReference type="Gene3D" id="2.60.120.830">
    <property type="match status" value="1"/>
</dbReference>
<dbReference type="Proteomes" id="UP001476798">
    <property type="component" value="Unassembled WGS sequence"/>
</dbReference>
<reference evidence="4 5" key="1">
    <citation type="submission" date="2021-06" db="EMBL/GenBank/DDBJ databases">
        <authorList>
            <person name="Palmer J.M."/>
        </authorList>
    </citation>
    <scope>NUCLEOTIDE SEQUENCE [LARGE SCALE GENOMIC DNA]</scope>
    <source>
        <strain evidence="4 5">GA_2019</strain>
        <tissue evidence="4">Muscle</tissue>
    </source>
</reference>
<keyword evidence="2" id="KW-0964">Secreted</keyword>
<comment type="subcellular location">
    <subcellularLocation>
        <location evidence="1">Secreted</location>
    </subcellularLocation>
</comment>
<name>A0ABV0NQT4_9TELE</name>
<feature type="domain" description="ADAMTS/ADAMTS-like Spacer 1" evidence="3">
    <location>
        <begin position="59"/>
        <end position="150"/>
    </location>
</feature>
<evidence type="ECO:0000313" key="5">
    <source>
        <dbReference type="Proteomes" id="UP001476798"/>
    </source>
</evidence>
<organism evidence="4 5">
    <name type="scientific">Goodea atripinnis</name>
    <dbReference type="NCBI Taxonomy" id="208336"/>
    <lineage>
        <taxon>Eukaryota</taxon>
        <taxon>Metazoa</taxon>
        <taxon>Chordata</taxon>
        <taxon>Craniata</taxon>
        <taxon>Vertebrata</taxon>
        <taxon>Euteleostomi</taxon>
        <taxon>Actinopterygii</taxon>
        <taxon>Neopterygii</taxon>
        <taxon>Teleostei</taxon>
        <taxon>Neoteleostei</taxon>
        <taxon>Acanthomorphata</taxon>
        <taxon>Ovalentaria</taxon>
        <taxon>Atherinomorphae</taxon>
        <taxon>Cyprinodontiformes</taxon>
        <taxon>Goodeidae</taxon>
        <taxon>Goodea</taxon>
    </lineage>
</organism>
<comment type="caution">
    <text evidence="4">The sequence shown here is derived from an EMBL/GenBank/DDBJ whole genome shotgun (WGS) entry which is preliminary data.</text>
</comment>
<gene>
    <name evidence="4" type="primary">ADAMTS7_1</name>
    <name evidence="4" type="ORF">GOODEAATRI_000982</name>
</gene>
<keyword evidence="4" id="KW-0378">Hydrolase</keyword>